<evidence type="ECO:0000313" key="3">
    <source>
        <dbReference type="Proteomes" id="UP000069205"/>
    </source>
</evidence>
<dbReference type="KEGG" id="nmv:NITMOv2_0578"/>
<evidence type="ECO:0000259" key="1">
    <source>
        <dbReference type="Pfam" id="PF01909"/>
    </source>
</evidence>
<dbReference type="EMBL" id="CP011801">
    <property type="protein sequence ID" value="ALA57014.1"/>
    <property type="molecule type" value="Genomic_DNA"/>
</dbReference>
<name>A0A0K2G834_NITMO</name>
<dbReference type="InterPro" id="IPR002934">
    <property type="entry name" value="Polymerase_NTP_transf_dom"/>
</dbReference>
<dbReference type="Gene3D" id="3.30.460.10">
    <property type="entry name" value="Beta Polymerase, domain 2"/>
    <property type="match status" value="1"/>
</dbReference>
<protein>
    <recommendedName>
        <fullName evidence="1">Polymerase nucleotidyl transferase domain-containing protein</fullName>
    </recommendedName>
</protein>
<dbReference type="GO" id="GO:0016779">
    <property type="term" value="F:nucleotidyltransferase activity"/>
    <property type="evidence" value="ECO:0007669"/>
    <property type="project" value="InterPro"/>
</dbReference>
<feature type="domain" description="Polymerase nucleotidyl transferase" evidence="1">
    <location>
        <begin position="11"/>
        <end position="70"/>
    </location>
</feature>
<organism evidence="2 3">
    <name type="scientific">Nitrospira moscoviensis</name>
    <dbReference type="NCBI Taxonomy" id="42253"/>
    <lineage>
        <taxon>Bacteria</taxon>
        <taxon>Pseudomonadati</taxon>
        <taxon>Nitrospirota</taxon>
        <taxon>Nitrospiria</taxon>
        <taxon>Nitrospirales</taxon>
        <taxon>Nitrospiraceae</taxon>
        <taxon>Nitrospira</taxon>
    </lineage>
</organism>
<dbReference type="SUPFAM" id="SSF81301">
    <property type="entry name" value="Nucleotidyltransferase"/>
    <property type="match status" value="1"/>
</dbReference>
<dbReference type="Proteomes" id="UP000069205">
    <property type="component" value="Chromosome"/>
</dbReference>
<dbReference type="STRING" id="42253.NITMOv2_0578"/>
<dbReference type="PANTHER" id="PTHR33933">
    <property type="entry name" value="NUCLEOTIDYLTRANSFERASE"/>
    <property type="match status" value="1"/>
</dbReference>
<dbReference type="InterPro" id="IPR052548">
    <property type="entry name" value="Type_VII_TA_antitoxin"/>
</dbReference>
<dbReference type="OrthoDB" id="463845at2"/>
<reference evidence="2 3" key="1">
    <citation type="journal article" date="2015" name="Proc. Natl. Acad. Sci. U.S.A.">
        <title>Expanded metabolic versatility of ubiquitous nitrite-oxidizing bacteria from the genus Nitrospira.</title>
        <authorList>
            <person name="Koch H."/>
            <person name="Lucker S."/>
            <person name="Albertsen M."/>
            <person name="Kitzinger K."/>
            <person name="Herbold C."/>
            <person name="Spieck E."/>
            <person name="Nielsen P.H."/>
            <person name="Wagner M."/>
            <person name="Daims H."/>
        </authorList>
    </citation>
    <scope>NUCLEOTIDE SEQUENCE [LARGE SCALE GENOMIC DNA]</scope>
    <source>
        <strain evidence="2 3">NSP M-1</strain>
    </source>
</reference>
<dbReference type="RefSeq" id="WP_053378420.1">
    <property type="nucleotide sequence ID" value="NZ_CP011801.1"/>
</dbReference>
<accession>A0A0K2G834</accession>
<dbReference type="PATRIC" id="fig|42253.5.peg.573"/>
<dbReference type="Pfam" id="PF01909">
    <property type="entry name" value="NTP_transf_2"/>
    <property type="match status" value="1"/>
</dbReference>
<dbReference type="AlphaFoldDB" id="A0A0K2G834"/>
<dbReference type="InterPro" id="IPR043519">
    <property type="entry name" value="NT_sf"/>
</dbReference>
<gene>
    <name evidence="2" type="ORF">NITMOv2_0578</name>
</gene>
<dbReference type="CDD" id="cd05403">
    <property type="entry name" value="NT_KNTase_like"/>
    <property type="match status" value="1"/>
</dbReference>
<proteinExistence type="predicted"/>
<sequence>MDKGLRGEPVIKEFKRRIEHRFPGELVRLLMFGSHARGEATADSDIDLLAVIRSEDWRRGDDIRDIGYELEIEHGLVLSTQVMSQQQYNGRKASGSTFLANVEREGIAV</sequence>
<keyword evidence="3" id="KW-1185">Reference proteome</keyword>
<dbReference type="PANTHER" id="PTHR33933:SF1">
    <property type="entry name" value="PROTEIN ADENYLYLTRANSFERASE MNTA-RELATED"/>
    <property type="match status" value="1"/>
</dbReference>
<evidence type="ECO:0000313" key="2">
    <source>
        <dbReference type="EMBL" id="ALA57014.1"/>
    </source>
</evidence>